<sequence>MAALAWLLIPLVAAIGAGLWGSWANRTRKVRGDGPELIGYARFCEAMERPRSGS</sequence>
<name>D5ZYX6_STRV1</name>
<dbReference type="AlphaFoldDB" id="D5ZYX6"/>
<evidence type="ECO:0000313" key="2">
    <source>
        <dbReference type="Proteomes" id="UP000003824"/>
    </source>
</evidence>
<accession>D5ZYX6</accession>
<reference evidence="2" key="1">
    <citation type="submission" date="2008-12" db="EMBL/GenBank/DDBJ databases">
        <title>Annotation of Streptomyces ghanaensis ATCC 14672.</title>
        <authorList>
            <consortium name="The Broad Institute Genome Sequencing Platform"/>
            <consortium name="Broad Institute Microbial Sequencing Center"/>
            <person name="Fischbach M."/>
            <person name="Ward D."/>
            <person name="Young S."/>
            <person name="Kodira C.D."/>
            <person name="Zeng Q."/>
            <person name="Koehrsen M."/>
            <person name="Godfrey P."/>
            <person name="Alvarado L."/>
            <person name="Berlin A.M."/>
            <person name="Borenstein D."/>
            <person name="Chen Z."/>
            <person name="Engels R."/>
            <person name="Freedman E."/>
            <person name="Gellesch M."/>
            <person name="Goldberg J."/>
            <person name="Griggs A."/>
            <person name="Gujja S."/>
            <person name="Heiman D.I."/>
            <person name="Hepburn T.A."/>
            <person name="Howarth C."/>
            <person name="Jen D."/>
            <person name="Larson L."/>
            <person name="Lewis B."/>
            <person name="Mehta T."/>
            <person name="Park D."/>
            <person name="Pearson M."/>
            <person name="Roberts A."/>
            <person name="Saif S."/>
            <person name="Shea T.D."/>
            <person name="Shenoy N."/>
            <person name="Sisk P."/>
            <person name="Stolte C."/>
            <person name="Sykes S.N."/>
            <person name="Walk T."/>
            <person name="White J."/>
            <person name="Yandava C."/>
            <person name="Straight P."/>
            <person name="Clardy J."/>
            <person name="Hung D."/>
            <person name="Kolter R."/>
            <person name="Mekalanos J."/>
            <person name="Walker S."/>
            <person name="Walsh C.T."/>
            <person name="Wieland B.L.C."/>
            <person name="Ilzarbe M."/>
            <person name="Galagan J."/>
            <person name="Nusbaum C."/>
            <person name="Birren B."/>
        </authorList>
    </citation>
    <scope>NUCLEOTIDE SEQUENCE [LARGE SCALE GENOMIC DNA]</scope>
    <source>
        <strain evidence="2">ATCC 14672 / DSM 40746 / JCM 4963 / KCTC 9882 / NRRL B-12104 / FH 1290</strain>
    </source>
</reference>
<dbReference type="Proteomes" id="UP000003824">
    <property type="component" value="Unassembled WGS sequence"/>
</dbReference>
<organism evidence="1 2">
    <name type="scientific">Streptomyces viridosporus (strain ATCC 14672 / DSM 40746 / JCM 4963 / KCTC 9882 / NRRL B-12104 / FH 1290)</name>
    <name type="common">Streptomyces ghanaensis</name>
    <dbReference type="NCBI Taxonomy" id="566461"/>
    <lineage>
        <taxon>Bacteria</taxon>
        <taxon>Bacillati</taxon>
        <taxon>Actinomycetota</taxon>
        <taxon>Actinomycetes</taxon>
        <taxon>Kitasatosporales</taxon>
        <taxon>Streptomycetaceae</taxon>
        <taxon>Streptomyces</taxon>
    </lineage>
</organism>
<evidence type="ECO:0000313" key="1">
    <source>
        <dbReference type="EMBL" id="EFE67229.2"/>
    </source>
</evidence>
<gene>
    <name evidence="1" type="ORF">SSFG_02478</name>
</gene>
<dbReference type="eggNOG" id="ENOG5032CG6">
    <property type="taxonomic scope" value="Bacteria"/>
</dbReference>
<proteinExistence type="predicted"/>
<dbReference type="EMBL" id="DS999641">
    <property type="protein sequence ID" value="EFE67229.2"/>
    <property type="molecule type" value="Genomic_DNA"/>
</dbReference>
<protein>
    <submittedName>
        <fullName evidence="1">Uncharacterized protein</fullName>
    </submittedName>
</protein>